<dbReference type="Proteomes" id="UP000684084">
    <property type="component" value="Unassembled WGS sequence"/>
</dbReference>
<evidence type="ECO:0000313" key="2">
    <source>
        <dbReference type="EMBL" id="CAB5390180.1"/>
    </source>
</evidence>
<organism evidence="2 3">
    <name type="scientific">Rhizophagus irregularis</name>
    <dbReference type="NCBI Taxonomy" id="588596"/>
    <lineage>
        <taxon>Eukaryota</taxon>
        <taxon>Fungi</taxon>
        <taxon>Fungi incertae sedis</taxon>
        <taxon>Mucoromycota</taxon>
        <taxon>Glomeromycotina</taxon>
        <taxon>Glomeromycetes</taxon>
        <taxon>Glomerales</taxon>
        <taxon>Glomeraceae</taxon>
        <taxon>Rhizophagus</taxon>
    </lineage>
</organism>
<comment type="caution">
    <text evidence="2">The sequence shown here is derived from an EMBL/GenBank/DDBJ whole genome shotgun (WGS) entry which is preliminary data.</text>
</comment>
<accession>A0A915ZUA9</accession>
<dbReference type="AlphaFoldDB" id="A0A915ZUA9"/>
<keyword evidence="1" id="KW-1133">Transmembrane helix</keyword>
<evidence type="ECO:0000313" key="3">
    <source>
        <dbReference type="Proteomes" id="UP000684084"/>
    </source>
</evidence>
<proteinExistence type="predicted"/>
<keyword evidence="1" id="KW-0812">Transmembrane</keyword>
<feature type="transmembrane region" description="Helical" evidence="1">
    <location>
        <begin position="41"/>
        <end position="63"/>
    </location>
</feature>
<dbReference type="PANTHER" id="PTHR38134">
    <property type="entry name" value="SLR1395 PROTEIN"/>
    <property type="match status" value="1"/>
</dbReference>
<dbReference type="InterPro" id="IPR053205">
    <property type="entry name" value="GHMP_kinase_L-arabinokinase"/>
</dbReference>
<dbReference type="PANTHER" id="PTHR38134:SF2">
    <property type="entry name" value="GALACTOKINASE"/>
    <property type="match status" value="1"/>
</dbReference>
<name>A0A915ZUA9_9GLOM</name>
<dbReference type="EMBL" id="CAGKOT010000067">
    <property type="protein sequence ID" value="CAB5390180.1"/>
    <property type="molecule type" value="Genomic_DNA"/>
</dbReference>
<sequence>MNEYKKKRVLNSLHWCNKYNAYEISIIRYIYESNFSSLCSILESISVVYFGLVILVFGVFKLIPKKFFFKQKIPKNYVFCYYVSGHGFGHATRVVQVASEILKLQRKHKLYIISNAPKFIFQGAIDLGAKYRNAPIDAGVKQPRAYTVDRRETIDDLIKFLDNKPIILNKEIQWLKDVKADIVLSDAPFLPCAAAALVGIPSAIVSNFTFDAVYSGLCEGDELDDTIKRLVEHVIKDYRNSELLIRLPGYIPIPSFSGTQLYPDNTITSSSLTSSKGEKTLYNEEKSVNYLSDINSFFSSPNTSKFLKYHRNVIDVPLVVRKSITPKEIVLKNLGIPKEIFTTHKILMVSFGGQNLVGIEDWGTSSLPDNWIAIVCGSDGINLPDRFYSCPKNAYIPDLTNAADAIIGKLGYGTCSECIGHGKPFIYISRPQFIEELGLKRLMELQGICVEMPKSHFESGKWKSYIQKAYDLSLSSSNSVTTIKPLTHDGGFIAANLLENFLDNRNYYFNTLSDDNNSRINDNFYKINTSKVLKNSIT</sequence>
<reference evidence="2" key="1">
    <citation type="submission" date="2020-05" db="EMBL/GenBank/DDBJ databases">
        <authorList>
            <person name="Rincon C."/>
            <person name="Sanders R I."/>
            <person name="Robbins C."/>
            <person name="Chaturvedi A."/>
        </authorList>
    </citation>
    <scope>NUCLEOTIDE SEQUENCE</scope>
    <source>
        <strain evidence="2">CHB12</strain>
    </source>
</reference>
<keyword evidence="1" id="KW-0472">Membrane</keyword>
<dbReference type="VEuPathDB" id="FungiDB:RhiirFUN_000363"/>
<evidence type="ECO:0000256" key="1">
    <source>
        <dbReference type="SAM" id="Phobius"/>
    </source>
</evidence>
<protein>
    <recommendedName>
        <fullName evidence="4">L-arabinokinase</fullName>
    </recommendedName>
</protein>
<evidence type="ECO:0008006" key="4">
    <source>
        <dbReference type="Google" id="ProtNLM"/>
    </source>
</evidence>
<gene>
    <name evidence="2" type="ORF">CHRIB12_LOCUS21413</name>
</gene>
<dbReference type="OrthoDB" id="1684102at2759"/>